<proteinExistence type="predicted"/>
<keyword evidence="3" id="KW-1185">Reference proteome</keyword>
<dbReference type="AlphaFoldDB" id="A0A1M6BB98"/>
<reference evidence="2 3" key="1">
    <citation type="submission" date="2016-11" db="EMBL/GenBank/DDBJ databases">
        <authorList>
            <person name="Jaros S."/>
            <person name="Januszkiewicz K."/>
            <person name="Wedrychowicz H."/>
        </authorList>
    </citation>
    <scope>NUCLEOTIDE SEQUENCE [LARGE SCALE GENOMIC DNA]</scope>
    <source>
        <strain evidence="2 3">DSM 14916</strain>
    </source>
</reference>
<dbReference type="Proteomes" id="UP000184387">
    <property type="component" value="Unassembled WGS sequence"/>
</dbReference>
<dbReference type="SUPFAM" id="SSF53474">
    <property type="entry name" value="alpha/beta-Hydrolases"/>
    <property type="match status" value="1"/>
</dbReference>
<dbReference type="GO" id="GO:0016020">
    <property type="term" value="C:membrane"/>
    <property type="evidence" value="ECO:0007669"/>
    <property type="project" value="TreeGrafter"/>
</dbReference>
<dbReference type="OrthoDB" id="9812774at2"/>
<organism evidence="2 3">
    <name type="scientific">Muricoccus roseus</name>
    <dbReference type="NCBI Taxonomy" id="198092"/>
    <lineage>
        <taxon>Bacteria</taxon>
        <taxon>Pseudomonadati</taxon>
        <taxon>Pseudomonadota</taxon>
        <taxon>Alphaproteobacteria</taxon>
        <taxon>Acetobacterales</taxon>
        <taxon>Roseomonadaceae</taxon>
        <taxon>Muricoccus</taxon>
    </lineage>
</organism>
<dbReference type="STRING" id="198092.SAMN02745194_00431"/>
<dbReference type="Pfam" id="PF00561">
    <property type="entry name" value="Abhydrolase_1"/>
    <property type="match status" value="1"/>
</dbReference>
<evidence type="ECO:0000259" key="1">
    <source>
        <dbReference type="Pfam" id="PF00561"/>
    </source>
</evidence>
<protein>
    <submittedName>
        <fullName evidence="2">Haloacetate dehalogenase</fullName>
    </submittedName>
</protein>
<dbReference type="PANTHER" id="PTHR43798:SF33">
    <property type="entry name" value="HYDROLASE, PUTATIVE (AFU_ORTHOLOGUE AFUA_2G14860)-RELATED"/>
    <property type="match status" value="1"/>
</dbReference>
<dbReference type="InterPro" id="IPR050266">
    <property type="entry name" value="AB_hydrolase_sf"/>
</dbReference>
<accession>A0A1M6BB98</accession>
<dbReference type="RefSeq" id="WP_073130884.1">
    <property type="nucleotide sequence ID" value="NZ_FQZF01000002.1"/>
</dbReference>
<evidence type="ECO:0000313" key="3">
    <source>
        <dbReference type="Proteomes" id="UP000184387"/>
    </source>
</evidence>
<dbReference type="EMBL" id="FQZF01000002">
    <property type="protein sequence ID" value="SHI45992.1"/>
    <property type="molecule type" value="Genomic_DNA"/>
</dbReference>
<feature type="domain" description="AB hydrolase-1" evidence="1">
    <location>
        <begin position="27"/>
        <end position="278"/>
    </location>
</feature>
<dbReference type="InterPro" id="IPR029058">
    <property type="entry name" value="AB_hydrolase_fold"/>
</dbReference>
<dbReference type="Gene3D" id="3.40.50.1820">
    <property type="entry name" value="alpha/beta hydrolase"/>
    <property type="match status" value="1"/>
</dbReference>
<dbReference type="PANTHER" id="PTHR43798">
    <property type="entry name" value="MONOACYLGLYCEROL LIPASE"/>
    <property type="match status" value="1"/>
</dbReference>
<sequence length="294" mass="33270">MFFEGFTLETRAVNGVTLRFRRGGSGPPLLLLHGNPQTHCMWHKVAPVLARRFTVICPDLRGYGFSTKPPVSDGALAFAKREMAADMAALMTALGFERFGVVSHDRGARVAHRLALDHAERVERLCTMDIVPTLAHFERTDMAFAMGYYHWFFLAQPHPLPERMIRRDVEDWFRLHTSREPKDDGFFHPEARADYLAALHLEGTVESICEDYRAATGIDLEHDRASRRDGVRVRCPMLVLWGSKGKIGQWYQPLQLWRDYADGPITGRPVTSGHYLAEEAPEGVLAALEPFLTP</sequence>
<dbReference type="InterPro" id="IPR000073">
    <property type="entry name" value="AB_hydrolase_1"/>
</dbReference>
<gene>
    <name evidence="2" type="ORF">SAMN02745194_00431</name>
</gene>
<name>A0A1M6BB98_9PROT</name>
<evidence type="ECO:0000313" key="2">
    <source>
        <dbReference type="EMBL" id="SHI45992.1"/>
    </source>
</evidence>